<keyword evidence="3" id="KW-1185">Reference proteome</keyword>
<feature type="region of interest" description="Disordered" evidence="1">
    <location>
        <begin position="48"/>
        <end position="67"/>
    </location>
</feature>
<reference evidence="2" key="1">
    <citation type="submission" date="2023-10" db="EMBL/GenBank/DDBJ databases">
        <authorList>
            <person name="Chen Y."/>
            <person name="Shah S."/>
            <person name="Dougan E. K."/>
            <person name="Thang M."/>
            <person name="Chan C."/>
        </authorList>
    </citation>
    <scope>NUCLEOTIDE SEQUENCE [LARGE SCALE GENOMIC DNA]</scope>
</reference>
<sequence>MIELPSISIGADFQRKASLWESSDLARRRATIIVHTLMCRSLDAAQRQASSSPRAMQHGHPSPARPQPLCGCCEQSTTEAHFETISMTSWTGWTTRFTGGIADKYKMAAEDMLSELNDKEARAKAKLQDIKVERHALEEKASWFDYLSKRVTELVEAVDSLENRRSRIEASDQLDLDPRVESAEDQVKHWKGQRDVAEREPPPRLPDPPG</sequence>
<feature type="compositionally biased region" description="Basic and acidic residues" evidence="1">
    <location>
        <begin position="176"/>
        <end position="202"/>
    </location>
</feature>
<evidence type="ECO:0000256" key="1">
    <source>
        <dbReference type="SAM" id="MobiDB-lite"/>
    </source>
</evidence>
<gene>
    <name evidence="2" type="ORF">PCOR1329_LOCUS51653</name>
</gene>
<feature type="region of interest" description="Disordered" evidence="1">
    <location>
        <begin position="176"/>
        <end position="210"/>
    </location>
</feature>
<comment type="caution">
    <text evidence="2">The sequence shown here is derived from an EMBL/GenBank/DDBJ whole genome shotgun (WGS) entry which is preliminary data.</text>
</comment>
<evidence type="ECO:0000313" key="3">
    <source>
        <dbReference type="Proteomes" id="UP001189429"/>
    </source>
</evidence>
<name>A0ABN9UTY4_9DINO</name>
<dbReference type="EMBL" id="CAUYUJ010016272">
    <property type="protein sequence ID" value="CAK0863536.1"/>
    <property type="molecule type" value="Genomic_DNA"/>
</dbReference>
<protein>
    <recommendedName>
        <fullName evidence="4">Biogenesis of lysosome-related organelles complex 1 subunit 1</fullName>
    </recommendedName>
</protein>
<proteinExistence type="predicted"/>
<evidence type="ECO:0000313" key="2">
    <source>
        <dbReference type="EMBL" id="CAK0863536.1"/>
    </source>
</evidence>
<organism evidence="2 3">
    <name type="scientific">Prorocentrum cordatum</name>
    <dbReference type="NCBI Taxonomy" id="2364126"/>
    <lineage>
        <taxon>Eukaryota</taxon>
        <taxon>Sar</taxon>
        <taxon>Alveolata</taxon>
        <taxon>Dinophyceae</taxon>
        <taxon>Prorocentrales</taxon>
        <taxon>Prorocentraceae</taxon>
        <taxon>Prorocentrum</taxon>
    </lineage>
</organism>
<feature type="non-terminal residue" evidence="2">
    <location>
        <position position="210"/>
    </location>
</feature>
<accession>A0ABN9UTY4</accession>
<evidence type="ECO:0008006" key="4">
    <source>
        <dbReference type="Google" id="ProtNLM"/>
    </source>
</evidence>
<dbReference type="Proteomes" id="UP001189429">
    <property type="component" value="Unassembled WGS sequence"/>
</dbReference>